<keyword evidence="1" id="KW-0479">Metal-binding</keyword>
<evidence type="ECO:0000256" key="1">
    <source>
        <dbReference type="PROSITE-ProRule" id="PRU00042"/>
    </source>
</evidence>
<dbReference type="Proteomes" id="UP000809789">
    <property type="component" value="Unassembled WGS sequence"/>
</dbReference>
<dbReference type="InterPro" id="IPR013087">
    <property type="entry name" value="Znf_C2H2_type"/>
</dbReference>
<name>A0A8K0L635_9PEZI</name>
<keyword evidence="1" id="KW-0862">Zinc</keyword>
<sequence>MGPRGRKVSEKQITTDWPFREYLRNLGVRAGYAAELTPYAFRRGNGNMMDGNPTVTTAERRQRMAHKNDDTFGAYISRQSVVDAQAVMFEEPQERALFHQLRTVAAMQDFTAPGTAGSGTSAFSRRRDRGALRQARREHFSDGMHQLEEEGLAAQNKVLTDFVPFERPKPSPKASAIVVIEISRQSIAAMILSRIQPFVDMARPVRPVFRYSEAEPTKDKMCPSCPTLGETKSTILAFNLHLLECLMKERQRVMLEDLKLQFTRRCGSKTIFGVCNHELPVHTQNELDKSLKHVSAHVNNLVAISGTFSCTWSSCTEGFRDLDSLRKHMHHRHGATTLEMAPMISYCFEHRIYFRNLQDWRGHCLEHIETMKHNPSPFFGIIYRHQVIACAGICPYCLADESLGAEDRCQQYSSTRLFRSHLERHMMTSQDYPTKCPCTDCKQELHNRNACWTHLWDAHGVTIKRFDPDNSDGSAEEADESSL</sequence>
<comment type="caution">
    <text evidence="3">The sequence shown here is derived from an EMBL/GenBank/DDBJ whole genome shotgun (WGS) entry which is preliminary data.</text>
</comment>
<keyword evidence="1" id="KW-0863">Zinc-finger</keyword>
<organism evidence="3 4">
    <name type="scientific">Elsinoe batatas</name>
    <dbReference type="NCBI Taxonomy" id="2601811"/>
    <lineage>
        <taxon>Eukaryota</taxon>
        <taxon>Fungi</taxon>
        <taxon>Dikarya</taxon>
        <taxon>Ascomycota</taxon>
        <taxon>Pezizomycotina</taxon>
        <taxon>Dothideomycetes</taxon>
        <taxon>Dothideomycetidae</taxon>
        <taxon>Myriangiales</taxon>
        <taxon>Elsinoaceae</taxon>
        <taxon>Elsinoe</taxon>
    </lineage>
</organism>
<dbReference type="GO" id="GO:0008270">
    <property type="term" value="F:zinc ion binding"/>
    <property type="evidence" value="ECO:0007669"/>
    <property type="project" value="UniProtKB-KW"/>
</dbReference>
<dbReference type="OrthoDB" id="3943630at2759"/>
<dbReference type="PANTHER" id="PTHR37535:SF4">
    <property type="entry name" value="FLUG DOMAIN-CONTAINING PROTEIN"/>
    <property type="match status" value="1"/>
</dbReference>
<gene>
    <name evidence="3" type="ORF">KVT40_004023</name>
</gene>
<dbReference type="Pfam" id="PF11917">
    <property type="entry name" value="DUF3435"/>
    <property type="match status" value="1"/>
</dbReference>
<protein>
    <recommendedName>
        <fullName evidence="2">C2H2-type domain-containing protein</fullName>
    </recommendedName>
</protein>
<dbReference type="PROSITE" id="PS00028">
    <property type="entry name" value="ZINC_FINGER_C2H2_1"/>
    <property type="match status" value="1"/>
</dbReference>
<proteinExistence type="predicted"/>
<dbReference type="AlphaFoldDB" id="A0A8K0L635"/>
<dbReference type="EMBL" id="JAESVG020000004">
    <property type="protein sequence ID" value="KAG8628150.1"/>
    <property type="molecule type" value="Genomic_DNA"/>
</dbReference>
<dbReference type="PROSITE" id="PS50157">
    <property type="entry name" value="ZINC_FINGER_C2H2_2"/>
    <property type="match status" value="1"/>
</dbReference>
<dbReference type="SMART" id="SM00355">
    <property type="entry name" value="ZnF_C2H2"/>
    <property type="match status" value="3"/>
</dbReference>
<evidence type="ECO:0000313" key="4">
    <source>
        <dbReference type="Proteomes" id="UP000809789"/>
    </source>
</evidence>
<dbReference type="PANTHER" id="PTHR37535">
    <property type="entry name" value="FLUG DOMAIN PROTEIN"/>
    <property type="match status" value="1"/>
</dbReference>
<dbReference type="InterPro" id="IPR021842">
    <property type="entry name" value="DUF3435"/>
</dbReference>
<keyword evidence="4" id="KW-1185">Reference proteome</keyword>
<feature type="domain" description="C2H2-type" evidence="2">
    <location>
        <begin position="308"/>
        <end position="333"/>
    </location>
</feature>
<accession>A0A8K0L635</accession>
<evidence type="ECO:0000313" key="3">
    <source>
        <dbReference type="EMBL" id="KAG8628150.1"/>
    </source>
</evidence>
<reference evidence="3" key="1">
    <citation type="submission" date="2021-07" db="EMBL/GenBank/DDBJ databases">
        <title>Elsinoe batatas strain:CRI-CJ2 Genome sequencing and assembly.</title>
        <authorList>
            <person name="Huang L."/>
        </authorList>
    </citation>
    <scope>NUCLEOTIDE SEQUENCE</scope>
    <source>
        <strain evidence="3">CRI-CJ2</strain>
    </source>
</reference>
<evidence type="ECO:0000259" key="2">
    <source>
        <dbReference type="PROSITE" id="PS50157"/>
    </source>
</evidence>